<keyword evidence="1" id="KW-0732">Signal</keyword>
<dbReference type="Proteomes" id="UP001500518">
    <property type="component" value="Unassembled WGS sequence"/>
</dbReference>
<evidence type="ECO:0000256" key="1">
    <source>
        <dbReference type="SAM" id="SignalP"/>
    </source>
</evidence>
<evidence type="ECO:0000259" key="2">
    <source>
        <dbReference type="SMART" id="SM00245"/>
    </source>
</evidence>
<dbReference type="PANTHER" id="PTHR11261">
    <property type="entry name" value="INTERPHOTORECEPTOR RETINOID-BINDING PROTEIN"/>
    <property type="match status" value="1"/>
</dbReference>
<organism evidence="3 4">
    <name type="scientific">Erythrobacter westpacificensis</name>
    <dbReference type="NCBI Taxonomy" id="1055231"/>
    <lineage>
        <taxon>Bacteria</taxon>
        <taxon>Pseudomonadati</taxon>
        <taxon>Pseudomonadota</taxon>
        <taxon>Alphaproteobacteria</taxon>
        <taxon>Sphingomonadales</taxon>
        <taxon>Erythrobacteraceae</taxon>
        <taxon>Erythrobacter/Porphyrobacter group</taxon>
        <taxon>Erythrobacter</taxon>
    </lineage>
</organism>
<proteinExistence type="predicted"/>
<gene>
    <name evidence="3" type="ORF">GCM10023208_03290</name>
</gene>
<dbReference type="InterPro" id="IPR029045">
    <property type="entry name" value="ClpP/crotonase-like_dom_sf"/>
</dbReference>
<dbReference type="InterPro" id="IPR005151">
    <property type="entry name" value="Tail-specific_protease"/>
</dbReference>
<dbReference type="Gene3D" id="3.30.750.44">
    <property type="match status" value="1"/>
</dbReference>
<dbReference type="SUPFAM" id="SSF52096">
    <property type="entry name" value="ClpP/crotonase"/>
    <property type="match status" value="1"/>
</dbReference>
<feature type="domain" description="Tail specific protease" evidence="2">
    <location>
        <begin position="262"/>
        <end position="442"/>
    </location>
</feature>
<dbReference type="SMART" id="SM00245">
    <property type="entry name" value="TSPc"/>
    <property type="match status" value="1"/>
</dbReference>
<feature type="chain" id="PRO_5047243620" evidence="1">
    <location>
        <begin position="22"/>
        <end position="468"/>
    </location>
</feature>
<dbReference type="PANTHER" id="PTHR11261:SF3">
    <property type="entry name" value="RETINOL-BINDING PROTEIN 3"/>
    <property type="match status" value="1"/>
</dbReference>
<evidence type="ECO:0000313" key="4">
    <source>
        <dbReference type="Proteomes" id="UP001500518"/>
    </source>
</evidence>
<keyword evidence="4" id="KW-1185">Reference proteome</keyword>
<feature type="signal peptide" evidence="1">
    <location>
        <begin position="1"/>
        <end position="21"/>
    </location>
</feature>
<name>A0ABP9K1T6_9SPHN</name>
<protein>
    <submittedName>
        <fullName evidence="3">S41 family peptidase</fullName>
    </submittedName>
</protein>
<dbReference type="Gene3D" id="3.90.226.10">
    <property type="entry name" value="2-enoyl-CoA Hydratase, Chain A, domain 1"/>
    <property type="match status" value="1"/>
</dbReference>
<dbReference type="Pfam" id="PF14684">
    <property type="entry name" value="Tricorn_C1"/>
    <property type="match status" value="1"/>
</dbReference>
<dbReference type="RefSeq" id="WP_346031393.1">
    <property type="nucleotide sequence ID" value="NZ_BAABHV010000001.1"/>
</dbReference>
<sequence>MIARTLPLLALAALFAPPASADLPDEPLLIVQDGAVITEARGVWHSRANGWILEIDEGGIARWQDAPTGCYRADQGDGAAGLMGQIEFRLMTPLGRDEAIFQYIDGDTPMRFERLDQLPTNCGASDLAGESDAFETFAAVMERHYGFFEERGIDWRALVDEARPRVRDGMGEAALFDVLGAMIEALGDSHTKLTAQIDDERQRAQGGLGTTLPMVRAGIGEGAWLQGLVTQLQDEVLDPGSSMLANGRIVQGTLADGRIGYVQVFTMGGFDESFAPGTQEWADAEVAAFDQAFDTILAGFADAGVKALILDLSNNRGGYDVIARRLASRLTGSAYLGYTVTNRGGREPVPYFVDVAPQPRFEGPVYLLTSDVTVSGGELATLALRQNPNVVQVGGTTRGAFSTPLPKPLPNGWYLELSNEAFRAPDGTLYEGRGIAPHWPAEVFPQSDPVAGHRAVLDWLADAIIARQ</sequence>
<comment type="caution">
    <text evidence="3">The sequence shown here is derived from an EMBL/GenBank/DDBJ whole genome shotgun (WGS) entry which is preliminary data.</text>
</comment>
<accession>A0ABP9K1T6</accession>
<reference evidence="4" key="1">
    <citation type="journal article" date="2019" name="Int. J. Syst. Evol. Microbiol.">
        <title>The Global Catalogue of Microorganisms (GCM) 10K type strain sequencing project: providing services to taxonomists for standard genome sequencing and annotation.</title>
        <authorList>
            <consortium name="The Broad Institute Genomics Platform"/>
            <consortium name="The Broad Institute Genome Sequencing Center for Infectious Disease"/>
            <person name="Wu L."/>
            <person name="Ma J."/>
        </authorList>
    </citation>
    <scope>NUCLEOTIDE SEQUENCE [LARGE SCALE GENOMIC DNA]</scope>
    <source>
        <strain evidence="4">JCM 18014</strain>
    </source>
</reference>
<evidence type="ECO:0000313" key="3">
    <source>
        <dbReference type="EMBL" id="GAA5047180.1"/>
    </source>
</evidence>
<dbReference type="EMBL" id="BAABHV010000001">
    <property type="protein sequence ID" value="GAA5047180.1"/>
    <property type="molecule type" value="Genomic_DNA"/>
</dbReference>
<dbReference type="Pfam" id="PF03572">
    <property type="entry name" value="Peptidase_S41"/>
    <property type="match status" value="1"/>
</dbReference>
<dbReference type="CDD" id="cd07563">
    <property type="entry name" value="Peptidase_S41_IRBP"/>
    <property type="match status" value="1"/>
</dbReference>
<dbReference type="InterPro" id="IPR028204">
    <property type="entry name" value="Tricorn_C1"/>
</dbReference>